<dbReference type="PANTHER" id="PTHR35936:SF17">
    <property type="entry name" value="ARGININE-BINDING EXTRACELLULAR PROTEIN ARTP"/>
    <property type="match status" value="1"/>
</dbReference>
<protein>
    <submittedName>
        <fullName evidence="5">Putative ABC transporter amino acid-binding protein</fullName>
    </submittedName>
</protein>
<name>A0A837CF37_9BRAD</name>
<proteinExistence type="predicted"/>
<feature type="signal peptide" evidence="2">
    <location>
        <begin position="1"/>
        <end position="47"/>
    </location>
</feature>
<dbReference type="SUPFAM" id="SSF53850">
    <property type="entry name" value="Periplasmic binding protein-like II"/>
    <property type="match status" value="1"/>
</dbReference>
<keyword evidence="1 2" id="KW-0732">Signal</keyword>
<evidence type="ECO:0000259" key="3">
    <source>
        <dbReference type="SMART" id="SM00062"/>
    </source>
</evidence>
<dbReference type="AlphaFoldDB" id="A0A837CF37"/>
<accession>A0A837CF37</accession>
<dbReference type="InterPro" id="IPR001638">
    <property type="entry name" value="Solute-binding_3/MltF_N"/>
</dbReference>
<feature type="chain" id="PRO_5032490558" evidence="2">
    <location>
        <begin position="48"/>
        <end position="277"/>
    </location>
</feature>
<evidence type="ECO:0000259" key="4">
    <source>
        <dbReference type="SMART" id="SM00079"/>
    </source>
</evidence>
<feature type="domain" description="Ionotropic glutamate receptor C-terminal" evidence="4">
    <location>
        <begin position="50"/>
        <end position="274"/>
    </location>
</feature>
<dbReference type="SMART" id="SM00062">
    <property type="entry name" value="PBPb"/>
    <property type="match status" value="1"/>
</dbReference>
<reference evidence="5 6" key="1">
    <citation type="journal article" date="2014" name="BMC Genomics">
        <title>Comparative genomics of Bradyrhizobium japonicum CPAC 15 and Bradyrhizobium diazoefficiens CPAC 7: elite model strains for understanding symbiotic performance with soybean.</title>
        <authorList>
            <person name="Siqueira A.F."/>
            <person name="Ormeno-Orrillo E."/>
            <person name="Souza R.C."/>
            <person name="Rodrigues E.P."/>
            <person name="Almeida L.G."/>
            <person name="Barcellos F.G."/>
            <person name="Batista J.S."/>
            <person name="Nakatami A.S."/>
            <person name="Martinez-Romero E."/>
            <person name="Vasconcelos A.T."/>
            <person name="Hungria M."/>
        </authorList>
    </citation>
    <scope>NUCLEOTIDE SEQUENCE [LARGE SCALE GENOMIC DNA]</scope>
    <source>
        <strain evidence="5 6">SEMIA 5080</strain>
    </source>
</reference>
<organism evidence="5 6">
    <name type="scientific">Bradyrhizobium diazoefficiens SEMIA 5080</name>
    <dbReference type="NCBI Taxonomy" id="754504"/>
    <lineage>
        <taxon>Bacteria</taxon>
        <taxon>Pseudomonadati</taxon>
        <taxon>Pseudomonadota</taxon>
        <taxon>Alphaproteobacteria</taxon>
        <taxon>Hyphomicrobiales</taxon>
        <taxon>Nitrobacteraceae</taxon>
        <taxon>Bradyrhizobium</taxon>
    </lineage>
</organism>
<dbReference type="Gene3D" id="3.40.190.10">
    <property type="entry name" value="Periplasmic binding protein-like II"/>
    <property type="match status" value="2"/>
</dbReference>
<gene>
    <name evidence="5" type="ORF">BJA5080_03963</name>
</gene>
<dbReference type="Pfam" id="PF00497">
    <property type="entry name" value="SBP_bac_3"/>
    <property type="match status" value="1"/>
</dbReference>
<dbReference type="PANTHER" id="PTHR35936">
    <property type="entry name" value="MEMBRANE-BOUND LYTIC MUREIN TRANSGLYCOSYLASE F"/>
    <property type="match status" value="1"/>
</dbReference>
<sequence>MARNVCDQDICERRQRPDPKGDAMALKRFVQAAAAALAIAAVVPASAQQVLKVGSTPTGIPFTFLDTKTNTIQGIMVDLITEIGKDAGLNVQIEPMSFSALIPSLTSSKIDIIAAAMFITAPRKEVVDFSDPIYTYGEGLVVPKNDTKAYATQDDLKGETVGAQVGTAFVDALKKSGLFADVKAYDTIPDILRDVNTGRLKAGYADYPILAYNLKQGGFPDVRLVDSYKPVTVGSVGIGVRKGDSALLGKINASLAKLKANGTIDKILEKWGQKAQG</sequence>
<evidence type="ECO:0000256" key="2">
    <source>
        <dbReference type="SAM" id="SignalP"/>
    </source>
</evidence>
<dbReference type="GO" id="GO:0015276">
    <property type="term" value="F:ligand-gated monoatomic ion channel activity"/>
    <property type="evidence" value="ECO:0007669"/>
    <property type="project" value="InterPro"/>
</dbReference>
<feature type="domain" description="Solute-binding protein family 3/N-terminal" evidence="3">
    <location>
        <begin position="50"/>
        <end position="275"/>
    </location>
</feature>
<dbReference type="Proteomes" id="UP000024900">
    <property type="component" value="Unassembled WGS sequence"/>
</dbReference>
<dbReference type="InterPro" id="IPR001320">
    <property type="entry name" value="Iontro_rcpt_C"/>
</dbReference>
<dbReference type="CDD" id="cd13530">
    <property type="entry name" value="PBP2_peptides_like"/>
    <property type="match status" value="1"/>
</dbReference>
<evidence type="ECO:0000256" key="1">
    <source>
        <dbReference type="ARBA" id="ARBA00022729"/>
    </source>
</evidence>
<evidence type="ECO:0000313" key="6">
    <source>
        <dbReference type="Proteomes" id="UP000024900"/>
    </source>
</evidence>
<comment type="caution">
    <text evidence="5">The sequence shown here is derived from an EMBL/GenBank/DDBJ whole genome shotgun (WGS) entry which is preliminary data.</text>
</comment>
<evidence type="ECO:0000313" key="5">
    <source>
        <dbReference type="EMBL" id="KGJ67343.1"/>
    </source>
</evidence>
<dbReference type="EMBL" id="ADOU02000005">
    <property type="protein sequence ID" value="KGJ67343.1"/>
    <property type="molecule type" value="Genomic_DNA"/>
</dbReference>
<dbReference type="SMART" id="SM00079">
    <property type="entry name" value="PBPe"/>
    <property type="match status" value="1"/>
</dbReference>
<dbReference type="GO" id="GO:0016020">
    <property type="term" value="C:membrane"/>
    <property type="evidence" value="ECO:0007669"/>
    <property type="project" value="InterPro"/>
</dbReference>